<evidence type="ECO:0000259" key="9">
    <source>
        <dbReference type="PROSITE" id="PS50968"/>
    </source>
</evidence>
<dbReference type="RefSeq" id="WP_254022662.1">
    <property type="nucleotide sequence ID" value="NZ_CAKXZT010000192.1"/>
</dbReference>
<dbReference type="SUPFAM" id="SSF51230">
    <property type="entry name" value="Single hybrid motif"/>
    <property type="match status" value="1"/>
</dbReference>
<evidence type="ECO:0000256" key="3">
    <source>
        <dbReference type="ARBA" id="ARBA00011484"/>
    </source>
</evidence>
<name>A0ABN8KIZ7_9HYPH</name>
<evidence type="ECO:0000256" key="4">
    <source>
        <dbReference type="ARBA" id="ARBA00022679"/>
    </source>
</evidence>
<reference evidence="11 12" key="1">
    <citation type="submission" date="2022-03" db="EMBL/GenBank/DDBJ databases">
        <authorList>
            <person name="Brunel B."/>
        </authorList>
    </citation>
    <scope>NUCLEOTIDE SEQUENCE [LARGE SCALE GENOMIC DNA]</scope>
    <source>
        <strain evidence="11">STM5069sample</strain>
    </source>
</reference>
<dbReference type="InterPro" id="IPR036625">
    <property type="entry name" value="E3-bd_dom_sf"/>
</dbReference>
<feature type="domain" description="Peripheral subunit-binding (PSBD)" evidence="10">
    <location>
        <begin position="174"/>
        <end position="211"/>
    </location>
</feature>
<gene>
    <name evidence="11" type="primary">bkdB</name>
    <name evidence="11" type="ORF">MES5069_910012</name>
</gene>
<dbReference type="Gene3D" id="2.40.50.100">
    <property type="match status" value="1"/>
</dbReference>
<keyword evidence="12" id="KW-1185">Reference proteome</keyword>
<dbReference type="PROSITE" id="PS51826">
    <property type="entry name" value="PSBD"/>
    <property type="match status" value="1"/>
</dbReference>
<dbReference type="EMBL" id="CAKXZT010000192">
    <property type="protein sequence ID" value="CAH2409631.1"/>
    <property type="molecule type" value="Genomic_DNA"/>
</dbReference>
<keyword evidence="4 7" id="KW-0808">Transferase</keyword>
<evidence type="ECO:0000256" key="6">
    <source>
        <dbReference type="ARBA" id="ARBA00023315"/>
    </source>
</evidence>
<evidence type="ECO:0000256" key="2">
    <source>
        <dbReference type="ARBA" id="ARBA00007317"/>
    </source>
</evidence>
<comment type="similarity">
    <text evidence="2 7">Belongs to the 2-oxoacid dehydrogenase family.</text>
</comment>
<dbReference type="InterPro" id="IPR001078">
    <property type="entry name" value="2-oxoacid_DH_actylTfrase"/>
</dbReference>
<evidence type="ECO:0000256" key="7">
    <source>
        <dbReference type="RuleBase" id="RU003423"/>
    </source>
</evidence>
<dbReference type="InterPro" id="IPR050743">
    <property type="entry name" value="2-oxoacid_DH_E2_comp"/>
</dbReference>
<dbReference type="Gene3D" id="4.10.320.10">
    <property type="entry name" value="E3-binding domain"/>
    <property type="match status" value="1"/>
</dbReference>
<dbReference type="SUPFAM" id="SSF47005">
    <property type="entry name" value="Peripheral subunit-binding domain of 2-oxo acid dehydrogenase complex"/>
    <property type="match status" value="1"/>
</dbReference>
<dbReference type="GO" id="GO:0043754">
    <property type="term" value="F:dihydrolipoamide branched chain acyltransferase activity"/>
    <property type="evidence" value="ECO:0007669"/>
    <property type="project" value="UniProtKB-EC"/>
</dbReference>
<feature type="compositionally biased region" description="Gly residues" evidence="8">
    <location>
        <begin position="148"/>
        <end position="160"/>
    </location>
</feature>
<dbReference type="Pfam" id="PF00198">
    <property type="entry name" value="2-oxoacid_dh"/>
    <property type="match status" value="1"/>
</dbReference>
<dbReference type="PANTHER" id="PTHR43178:SF5">
    <property type="entry name" value="LIPOAMIDE ACYLTRANSFERASE COMPONENT OF BRANCHED-CHAIN ALPHA-KETO ACID DEHYDROGENASE COMPLEX, MITOCHONDRIAL"/>
    <property type="match status" value="1"/>
</dbReference>
<evidence type="ECO:0000256" key="8">
    <source>
        <dbReference type="SAM" id="MobiDB-lite"/>
    </source>
</evidence>
<dbReference type="SUPFAM" id="SSF52777">
    <property type="entry name" value="CoA-dependent acyltransferases"/>
    <property type="match status" value="1"/>
</dbReference>
<dbReference type="PANTHER" id="PTHR43178">
    <property type="entry name" value="DIHYDROLIPOAMIDE ACETYLTRANSFERASE COMPONENT OF PYRUVATE DEHYDROGENASE COMPLEX"/>
    <property type="match status" value="1"/>
</dbReference>
<dbReference type="InterPro" id="IPR004167">
    <property type="entry name" value="PSBD"/>
</dbReference>
<dbReference type="InterPro" id="IPR000089">
    <property type="entry name" value="Biotin_lipoyl"/>
</dbReference>
<proteinExistence type="inferred from homology"/>
<dbReference type="PROSITE" id="PS50968">
    <property type="entry name" value="BIOTINYL_LIPOYL"/>
    <property type="match status" value="1"/>
</dbReference>
<dbReference type="Pfam" id="PF00364">
    <property type="entry name" value="Biotin_lipoyl"/>
    <property type="match status" value="1"/>
</dbReference>
<sequence length="460" mass="48417">MGEYVIKLPDVGEGVAEAELVEWQVKVGDLVREDAVLAAVMTDKATVEIPSPVDGEIVWLGAEIGDTVAIGSPIVRLKVAGEGNVVAGTKSPEGTAEVTPTPNPSPQGGGGRASAPKAEAKPATPLPERASVRESEPVTESPSPLWGGARGGGTAVGGGPASVAAPRPEGEKPLASPAVRLRAKEAGVDLRQVRGSGPAGRILHEDIDAFLARGPQLAKVSGLARNEAVEDIKIIGLRRKIAEKMALAKSRIPHITYVEEIDVTALEDLRAALNKEKRSGVERPKLTLLPFLMRAMVKAIADQPNINALFDDEAGIVHQHGGVHIGIAAQTPSGLVVPVVKHAEARDIWDCAAEVFRLAEAARSGAAARDELSGSTITITSLGAMGGVATTPVINHPEVAILGVNKMMMRPVWDGTQFMPRKMMNLSSSFDHRVIDGWDAAVFIQRIKTLLETPALIFVD</sequence>
<dbReference type="InterPro" id="IPR011053">
    <property type="entry name" value="Single_hybrid_motif"/>
</dbReference>
<evidence type="ECO:0000256" key="1">
    <source>
        <dbReference type="ARBA" id="ARBA00001938"/>
    </source>
</evidence>
<dbReference type="CDD" id="cd06849">
    <property type="entry name" value="lipoyl_domain"/>
    <property type="match status" value="1"/>
</dbReference>
<dbReference type="InterPro" id="IPR023213">
    <property type="entry name" value="CAT-like_dom_sf"/>
</dbReference>
<dbReference type="Proteomes" id="UP001153050">
    <property type="component" value="Unassembled WGS sequence"/>
</dbReference>
<dbReference type="Pfam" id="PF02817">
    <property type="entry name" value="E3_binding"/>
    <property type="match status" value="1"/>
</dbReference>
<feature type="region of interest" description="Disordered" evidence="8">
    <location>
        <begin position="88"/>
        <end position="176"/>
    </location>
</feature>
<accession>A0ABN8KIZ7</accession>
<comment type="cofactor">
    <cofactor evidence="1 7">
        <name>(R)-lipoate</name>
        <dbReference type="ChEBI" id="CHEBI:83088"/>
    </cofactor>
</comment>
<evidence type="ECO:0000256" key="5">
    <source>
        <dbReference type="ARBA" id="ARBA00022823"/>
    </source>
</evidence>
<comment type="subunit">
    <text evidence="3">Forms a 24-polypeptide structural core with octahedral symmetry.</text>
</comment>
<dbReference type="PROSITE" id="PS00189">
    <property type="entry name" value="LIPOYL"/>
    <property type="match status" value="1"/>
</dbReference>
<organism evidence="11 12">
    <name type="scientific">Mesorhizobium escarrei</name>
    <dbReference type="NCBI Taxonomy" id="666018"/>
    <lineage>
        <taxon>Bacteria</taxon>
        <taxon>Pseudomonadati</taxon>
        <taxon>Pseudomonadota</taxon>
        <taxon>Alphaproteobacteria</taxon>
        <taxon>Hyphomicrobiales</taxon>
        <taxon>Phyllobacteriaceae</taxon>
        <taxon>Mesorhizobium</taxon>
    </lineage>
</organism>
<dbReference type="Gene3D" id="3.30.559.10">
    <property type="entry name" value="Chloramphenicol acetyltransferase-like domain"/>
    <property type="match status" value="1"/>
</dbReference>
<protein>
    <recommendedName>
        <fullName evidence="7">Dihydrolipoamide acetyltransferase component of pyruvate dehydrogenase complex</fullName>
        <ecNumber evidence="7">2.3.1.-</ecNumber>
    </recommendedName>
</protein>
<keyword evidence="6 7" id="KW-0012">Acyltransferase</keyword>
<feature type="domain" description="Lipoyl-binding" evidence="9">
    <location>
        <begin position="3"/>
        <end position="78"/>
    </location>
</feature>
<evidence type="ECO:0000313" key="11">
    <source>
        <dbReference type="EMBL" id="CAH2409631.1"/>
    </source>
</evidence>
<evidence type="ECO:0000313" key="12">
    <source>
        <dbReference type="Proteomes" id="UP001153050"/>
    </source>
</evidence>
<evidence type="ECO:0000259" key="10">
    <source>
        <dbReference type="PROSITE" id="PS51826"/>
    </source>
</evidence>
<dbReference type="InterPro" id="IPR003016">
    <property type="entry name" value="2-oxoA_DH_lipoyl-BS"/>
</dbReference>
<comment type="caution">
    <text evidence="11">The sequence shown here is derived from an EMBL/GenBank/DDBJ whole genome shotgun (WGS) entry which is preliminary data.</text>
</comment>
<keyword evidence="5 7" id="KW-0450">Lipoyl</keyword>
<dbReference type="EC" id="2.3.1.-" evidence="7"/>